<organism evidence="1 2">
    <name type="scientific">Acinetobacter modestus</name>
    <dbReference type="NCBI Taxonomy" id="1776740"/>
    <lineage>
        <taxon>Bacteria</taxon>
        <taxon>Pseudomonadati</taxon>
        <taxon>Pseudomonadota</taxon>
        <taxon>Gammaproteobacteria</taxon>
        <taxon>Moraxellales</taxon>
        <taxon>Moraxellaceae</taxon>
        <taxon>Acinetobacter</taxon>
    </lineage>
</organism>
<protein>
    <recommendedName>
        <fullName evidence="3">Peptidase S9 prolyl oligopeptidase catalytic domain-containing protein</fullName>
    </recommendedName>
</protein>
<name>A0ABN0JMR6_9GAMM</name>
<reference evidence="2" key="1">
    <citation type="submission" date="2013-02" db="EMBL/GenBank/DDBJ databases">
        <title>The Genome Sequence of Acinetobacter sp. NIPH 236.</title>
        <authorList>
            <consortium name="The Broad Institute Genome Sequencing Platform"/>
            <consortium name="The Broad Institute Genome Sequencing Center for Infectious Disease"/>
            <person name="Cerqueira G."/>
            <person name="Feldgarden M."/>
            <person name="Courvalin P."/>
            <person name="Perichon B."/>
            <person name="Grillot-Courvalin C."/>
            <person name="Clermont D."/>
            <person name="Rocha E."/>
            <person name="Yoon E.-J."/>
            <person name="Nemec A."/>
            <person name="Walker B."/>
            <person name="Young S.K."/>
            <person name="Zeng Q."/>
            <person name="Gargeya S."/>
            <person name="Fitzgerald M."/>
            <person name="Haas B."/>
            <person name="Abouelleil A."/>
            <person name="Alvarado L."/>
            <person name="Arachchi H.M."/>
            <person name="Berlin A.M."/>
            <person name="Chapman S.B."/>
            <person name="Dewar J."/>
            <person name="Goldberg J."/>
            <person name="Griggs A."/>
            <person name="Gujja S."/>
            <person name="Hansen M."/>
            <person name="Howarth C."/>
            <person name="Imamovic A."/>
            <person name="Larimer J."/>
            <person name="McCowan C."/>
            <person name="Murphy C."/>
            <person name="Neiman D."/>
            <person name="Pearson M."/>
            <person name="Priest M."/>
            <person name="Roberts A."/>
            <person name="Saif S."/>
            <person name="Shea T."/>
            <person name="Sisk P."/>
            <person name="Sykes S."/>
            <person name="Wortman J."/>
            <person name="Nusbaum C."/>
            <person name="Birren B."/>
        </authorList>
    </citation>
    <scope>NUCLEOTIDE SEQUENCE [LARGE SCALE GENOMIC DNA]</scope>
    <source>
        <strain evidence="2">NIPH 236</strain>
    </source>
</reference>
<gene>
    <name evidence="1" type="ORF">F992_02171</name>
</gene>
<dbReference type="GeneID" id="92835552"/>
<comment type="caution">
    <text evidence="1">The sequence shown here is derived from an EMBL/GenBank/DDBJ whole genome shotgun (WGS) entry which is preliminary data.</text>
</comment>
<dbReference type="SUPFAM" id="SSF53474">
    <property type="entry name" value="alpha/beta-Hydrolases"/>
    <property type="match status" value="1"/>
</dbReference>
<reference evidence="1 2" key="2">
    <citation type="journal article" date="2016" name="Int. J. Syst. Evol. Microbiol.">
        <title>Taxonomy of haemolytic and/or proteolytic strains of the genus Acinetobacter with the proposal of Acinetobacter courvalinii sp. nov. (genomic species 14 sensu Bouvet &amp; Jeanjean), Acinetobacter dispersus sp. nov. (genomic species 17), Acinetobacter modestus sp. nov., Acinetobacter proteolyticus sp. nov. and Acinetobacter vivianii sp. nov.</title>
        <authorList>
            <person name="Nemec A."/>
            <person name="Radolfova-Krizova L."/>
            <person name="Maixnerova M."/>
            <person name="Vrestiakova E."/>
            <person name="Jezek P."/>
            <person name="Sedo O."/>
        </authorList>
    </citation>
    <scope>NUCLEOTIDE SEQUENCE [LARGE SCALE GENOMIC DNA]</scope>
    <source>
        <strain evidence="1 2">NIPH 236</strain>
    </source>
</reference>
<dbReference type="EMBL" id="APOJ01000025">
    <property type="protein sequence ID" value="ENU26623.1"/>
    <property type="molecule type" value="Genomic_DNA"/>
</dbReference>
<proteinExistence type="predicted"/>
<dbReference type="RefSeq" id="WP_004662530.1">
    <property type="nucleotide sequence ID" value="NZ_BMDV01000001.1"/>
</dbReference>
<accession>A0ABN0JMR6</accession>
<dbReference type="Proteomes" id="UP000013190">
    <property type="component" value="Unassembled WGS sequence"/>
</dbReference>
<dbReference type="InterPro" id="IPR029058">
    <property type="entry name" value="AB_hydrolase_fold"/>
</dbReference>
<evidence type="ECO:0000313" key="2">
    <source>
        <dbReference type="Proteomes" id="UP000013190"/>
    </source>
</evidence>
<sequence>MGIYLDKNKTLEGYPRTKTNFMSIPSVTSFLATDSQPLQKKVSTPIIIYQGTLDKTVPKPVTDFLVNSAKSVGTAIPSSNYRVGEWDHTTAYSTNIGNIVNDVNVLLPSNQIINQ</sequence>
<evidence type="ECO:0000313" key="1">
    <source>
        <dbReference type="EMBL" id="ENU26623.1"/>
    </source>
</evidence>
<evidence type="ECO:0008006" key="3">
    <source>
        <dbReference type="Google" id="ProtNLM"/>
    </source>
</evidence>
<keyword evidence="2" id="KW-1185">Reference proteome</keyword>